<accession>A0AA35VT63</accession>
<dbReference type="PROSITE" id="PS50863">
    <property type="entry name" value="B3"/>
    <property type="match status" value="2"/>
</dbReference>
<dbReference type="SMART" id="SM01019">
    <property type="entry name" value="B3"/>
    <property type="match status" value="2"/>
</dbReference>
<dbReference type="PANTHER" id="PTHR31920">
    <property type="entry name" value="B3 DOMAIN-CONTAINING"/>
    <property type="match status" value="1"/>
</dbReference>
<reference evidence="7" key="1">
    <citation type="submission" date="2023-04" db="EMBL/GenBank/DDBJ databases">
        <authorList>
            <person name="Vijverberg K."/>
            <person name="Xiong W."/>
            <person name="Schranz E."/>
        </authorList>
    </citation>
    <scope>NUCLEOTIDE SEQUENCE</scope>
</reference>
<evidence type="ECO:0000259" key="6">
    <source>
        <dbReference type="PROSITE" id="PS50863"/>
    </source>
</evidence>
<evidence type="ECO:0000256" key="4">
    <source>
        <dbReference type="ARBA" id="ARBA00023163"/>
    </source>
</evidence>
<evidence type="ECO:0000313" key="7">
    <source>
        <dbReference type="EMBL" id="CAI9272560.1"/>
    </source>
</evidence>
<name>A0AA35VT63_LACSI</name>
<evidence type="ECO:0000313" key="8">
    <source>
        <dbReference type="Proteomes" id="UP001177003"/>
    </source>
</evidence>
<keyword evidence="5" id="KW-0539">Nucleus</keyword>
<sequence length="337" mass="38588">MKPPANINAKLNVPHSHAVYIIMITGNPRAKKLLHHPSPFSPFPNHTMKSHRRLTPPENPVNFLRVILSDDTQSTGIRMPKKFTEKHGKDLLERVILKVPNGDVWRVELQKSGDEIWLENGWPEFAEHYGLRFGHLLVFNYEGFSIFGVIIFDSSASEIVYPPMKKDPLGNSTKEMSTKNPQEVKLTKLKTVKLEGETCSSSEDESPRVKINVGGEYSRKSLTVGRVKATFKSQKPFFVAYIQKSYLVKKRGLRVPNEFRKKYWSGGKKHSKYLLKLANGGRQKAWEVLAYDDDYLGYGDWRMFVKENGIEVGHICVFELIHTHQNVLHVTIIRSTT</sequence>
<dbReference type="Gene3D" id="2.40.330.10">
    <property type="entry name" value="DNA-binding pseudobarrel domain"/>
    <property type="match status" value="2"/>
</dbReference>
<keyword evidence="3" id="KW-0238">DNA-binding</keyword>
<dbReference type="Proteomes" id="UP001177003">
    <property type="component" value="Chromosome 2"/>
</dbReference>
<dbReference type="AlphaFoldDB" id="A0AA35VT63"/>
<dbReference type="CDD" id="cd10017">
    <property type="entry name" value="B3_DNA"/>
    <property type="match status" value="2"/>
</dbReference>
<feature type="domain" description="TF-B3" evidence="6">
    <location>
        <begin position="62"/>
        <end position="155"/>
    </location>
</feature>
<dbReference type="EMBL" id="OX465078">
    <property type="protein sequence ID" value="CAI9272560.1"/>
    <property type="molecule type" value="Genomic_DNA"/>
</dbReference>
<dbReference type="GO" id="GO:0003677">
    <property type="term" value="F:DNA binding"/>
    <property type="evidence" value="ECO:0007669"/>
    <property type="project" value="UniProtKB-KW"/>
</dbReference>
<dbReference type="InterPro" id="IPR050655">
    <property type="entry name" value="Plant_B3_domain"/>
</dbReference>
<proteinExistence type="predicted"/>
<dbReference type="PANTHER" id="PTHR31920:SF108">
    <property type="entry name" value="B3 DOMAIN-CONTAINING TRANSCRIPTION FACTOR VRN1-LIKE"/>
    <property type="match status" value="1"/>
</dbReference>
<dbReference type="InterPro" id="IPR015300">
    <property type="entry name" value="DNA-bd_pseudobarrel_sf"/>
</dbReference>
<evidence type="ECO:0000256" key="2">
    <source>
        <dbReference type="ARBA" id="ARBA00023015"/>
    </source>
</evidence>
<dbReference type="Pfam" id="PF02362">
    <property type="entry name" value="B3"/>
    <property type="match status" value="2"/>
</dbReference>
<feature type="domain" description="TF-B3" evidence="6">
    <location>
        <begin position="238"/>
        <end position="336"/>
    </location>
</feature>
<evidence type="ECO:0000256" key="5">
    <source>
        <dbReference type="ARBA" id="ARBA00023242"/>
    </source>
</evidence>
<keyword evidence="4" id="KW-0804">Transcription</keyword>
<dbReference type="GO" id="GO:0005634">
    <property type="term" value="C:nucleus"/>
    <property type="evidence" value="ECO:0007669"/>
    <property type="project" value="UniProtKB-SubCell"/>
</dbReference>
<protein>
    <recommendedName>
        <fullName evidence="6">TF-B3 domain-containing protein</fullName>
    </recommendedName>
</protein>
<evidence type="ECO:0000256" key="1">
    <source>
        <dbReference type="ARBA" id="ARBA00004123"/>
    </source>
</evidence>
<gene>
    <name evidence="7" type="ORF">LSALG_LOCUS12775</name>
</gene>
<keyword evidence="8" id="KW-1185">Reference proteome</keyword>
<keyword evidence="2" id="KW-0805">Transcription regulation</keyword>
<evidence type="ECO:0000256" key="3">
    <source>
        <dbReference type="ARBA" id="ARBA00023125"/>
    </source>
</evidence>
<comment type="subcellular location">
    <subcellularLocation>
        <location evidence="1">Nucleus</location>
    </subcellularLocation>
</comment>
<organism evidence="7 8">
    <name type="scientific">Lactuca saligna</name>
    <name type="common">Willowleaf lettuce</name>
    <dbReference type="NCBI Taxonomy" id="75948"/>
    <lineage>
        <taxon>Eukaryota</taxon>
        <taxon>Viridiplantae</taxon>
        <taxon>Streptophyta</taxon>
        <taxon>Embryophyta</taxon>
        <taxon>Tracheophyta</taxon>
        <taxon>Spermatophyta</taxon>
        <taxon>Magnoliopsida</taxon>
        <taxon>eudicotyledons</taxon>
        <taxon>Gunneridae</taxon>
        <taxon>Pentapetalae</taxon>
        <taxon>asterids</taxon>
        <taxon>campanulids</taxon>
        <taxon>Asterales</taxon>
        <taxon>Asteraceae</taxon>
        <taxon>Cichorioideae</taxon>
        <taxon>Cichorieae</taxon>
        <taxon>Lactucinae</taxon>
        <taxon>Lactuca</taxon>
    </lineage>
</organism>
<dbReference type="SUPFAM" id="SSF101936">
    <property type="entry name" value="DNA-binding pseudobarrel domain"/>
    <property type="match status" value="2"/>
</dbReference>
<dbReference type="InterPro" id="IPR003340">
    <property type="entry name" value="B3_DNA-bd"/>
</dbReference>